<evidence type="ECO:0000259" key="2">
    <source>
        <dbReference type="Pfam" id="PF12728"/>
    </source>
</evidence>
<dbReference type="EMBL" id="BANB01000257">
    <property type="protein sequence ID" value="GAN77218.1"/>
    <property type="molecule type" value="Genomic_DNA"/>
</dbReference>
<accession>A0A0D6P7P1</accession>
<dbReference type="OrthoDB" id="9806994at2"/>
<name>A0A0D6P7P1_9PROT</name>
<keyword evidence="4" id="KW-1185">Reference proteome</keyword>
<evidence type="ECO:0000313" key="4">
    <source>
        <dbReference type="Proteomes" id="UP000032680"/>
    </source>
</evidence>
<proteinExistence type="predicted"/>
<protein>
    <submittedName>
        <fullName evidence="3">Transcriptional regulator</fullName>
    </submittedName>
</protein>
<dbReference type="InterPro" id="IPR041657">
    <property type="entry name" value="HTH_17"/>
</dbReference>
<dbReference type="AlphaFoldDB" id="A0A0D6P7P1"/>
<feature type="domain" description="T6SS Transcription factor RovC-like DNA binding" evidence="1">
    <location>
        <begin position="10"/>
        <end position="77"/>
    </location>
</feature>
<dbReference type="InterPro" id="IPR018754">
    <property type="entry name" value="RovC-like_DNA-bd"/>
</dbReference>
<organism evidence="3 4">
    <name type="scientific">Acidisphaera rubrifaciens HS-AP3</name>
    <dbReference type="NCBI Taxonomy" id="1231350"/>
    <lineage>
        <taxon>Bacteria</taxon>
        <taxon>Pseudomonadati</taxon>
        <taxon>Pseudomonadota</taxon>
        <taxon>Alphaproteobacteria</taxon>
        <taxon>Acetobacterales</taxon>
        <taxon>Acetobacteraceae</taxon>
        <taxon>Acidisphaera</taxon>
    </lineage>
</organism>
<reference evidence="3 4" key="1">
    <citation type="submission" date="2012-11" db="EMBL/GenBank/DDBJ databases">
        <title>Whole genome sequence of Acidisphaera rubrifaciens HS-AP3.</title>
        <authorList>
            <person name="Azuma Y."/>
            <person name="Higashiura N."/>
            <person name="Hirakawa H."/>
            <person name="Matsushita K."/>
        </authorList>
    </citation>
    <scope>NUCLEOTIDE SEQUENCE [LARGE SCALE GENOMIC DNA]</scope>
    <source>
        <strain evidence="3 4">HS-AP3</strain>
    </source>
</reference>
<comment type="caution">
    <text evidence="3">The sequence shown here is derived from an EMBL/GenBank/DDBJ whole genome shotgun (WGS) entry which is preliminary data.</text>
</comment>
<dbReference type="Pfam" id="PF12728">
    <property type="entry name" value="HTH_17"/>
    <property type="match status" value="1"/>
</dbReference>
<evidence type="ECO:0000313" key="3">
    <source>
        <dbReference type="EMBL" id="GAN77218.1"/>
    </source>
</evidence>
<feature type="domain" description="Helix-turn-helix" evidence="2">
    <location>
        <begin position="143"/>
        <end position="192"/>
    </location>
</feature>
<gene>
    <name evidence="3" type="ORF">Asru_0257_10</name>
</gene>
<dbReference type="SUPFAM" id="SSF46955">
    <property type="entry name" value="Putative DNA-binding domain"/>
    <property type="match status" value="1"/>
</dbReference>
<dbReference type="InterPro" id="IPR009061">
    <property type="entry name" value="DNA-bd_dom_put_sf"/>
</dbReference>
<evidence type="ECO:0000259" key="1">
    <source>
        <dbReference type="Pfam" id="PF10074"/>
    </source>
</evidence>
<sequence length="221" mass="24138">MDAPVADEPSACEDLSPYDELHLVHYLRILDASREDAAWQHAAREIPLLLGTTTSGPAWSSDPDRAGIRRLLREARARARRLPPPARATLALTPGRSGAAELRPYCHCPPRPILAVDTRPAASGTGAPTEHTAMPDPMLTPRYLRTQEAARHLGVSPRTMKMHRIYGTGPTYRKIGGRVVYKIADLDHWVDQGIRKSTSDPGLGVVLAPTPEARAAALRRS</sequence>
<dbReference type="Proteomes" id="UP000032680">
    <property type="component" value="Unassembled WGS sequence"/>
</dbReference>
<dbReference type="Pfam" id="PF10074">
    <property type="entry name" value="RovC_DNA-bd"/>
    <property type="match status" value="1"/>
</dbReference>